<dbReference type="SUPFAM" id="SSF54909">
    <property type="entry name" value="Dimeric alpha+beta barrel"/>
    <property type="match status" value="1"/>
</dbReference>
<dbReference type="Gene3D" id="3.30.70.920">
    <property type="match status" value="1"/>
</dbReference>
<accession>A0A917ULA7</accession>
<dbReference type="Proteomes" id="UP000635726">
    <property type="component" value="Unassembled WGS sequence"/>
</dbReference>
<comment type="caution">
    <text evidence="2">The sequence shown here is derived from an EMBL/GenBank/DDBJ whole genome shotgun (WGS) entry which is preliminary data.</text>
</comment>
<evidence type="ECO:0000259" key="1">
    <source>
        <dbReference type="Pfam" id="PF01037"/>
    </source>
</evidence>
<reference evidence="2" key="2">
    <citation type="submission" date="2020-09" db="EMBL/GenBank/DDBJ databases">
        <authorList>
            <person name="Sun Q."/>
            <person name="Ohkuma M."/>
        </authorList>
    </citation>
    <scope>NUCLEOTIDE SEQUENCE</scope>
    <source>
        <strain evidence="2">JCM 14371</strain>
    </source>
</reference>
<evidence type="ECO:0000313" key="3">
    <source>
        <dbReference type="Proteomes" id="UP000635726"/>
    </source>
</evidence>
<dbReference type="InterPro" id="IPR019887">
    <property type="entry name" value="Tscrpt_reg_AsnC/Lrp_C"/>
</dbReference>
<reference evidence="2" key="1">
    <citation type="journal article" date="2014" name="Int. J. Syst. Evol. Microbiol.">
        <title>Complete genome sequence of Corynebacterium casei LMG S-19264T (=DSM 44701T), isolated from a smear-ripened cheese.</title>
        <authorList>
            <consortium name="US DOE Joint Genome Institute (JGI-PGF)"/>
            <person name="Walter F."/>
            <person name="Albersmeier A."/>
            <person name="Kalinowski J."/>
            <person name="Ruckert C."/>
        </authorList>
    </citation>
    <scope>NUCLEOTIDE SEQUENCE</scope>
    <source>
        <strain evidence="2">JCM 14371</strain>
    </source>
</reference>
<name>A0A917ULA7_9DEIO</name>
<evidence type="ECO:0000313" key="2">
    <source>
        <dbReference type="EMBL" id="GGJ66031.1"/>
    </source>
</evidence>
<dbReference type="EMBL" id="BMOE01000001">
    <property type="protein sequence ID" value="GGJ66031.1"/>
    <property type="molecule type" value="Genomic_DNA"/>
</dbReference>
<dbReference type="InterPro" id="IPR011008">
    <property type="entry name" value="Dimeric_a/b-barrel"/>
</dbReference>
<proteinExistence type="predicted"/>
<dbReference type="Pfam" id="PF01037">
    <property type="entry name" value="AsnC_trans_reg"/>
    <property type="match status" value="1"/>
</dbReference>
<sequence length="94" mass="10359">MVTAIVLIQAQREQIAETAAALANIKYVGEVYSVTGEWDIVALLRLPDYSHLDEVVTGSLRKMSTILRTQTMLAFRAYSPDLLDQGFGVGVTEK</sequence>
<dbReference type="AlphaFoldDB" id="A0A917ULA7"/>
<dbReference type="RefSeq" id="WP_188960852.1">
    <property type="nucleotide sequence ID" value="NZ_BMOE01000001.1"/>
</dbReference>
<keyword evidence="3" id="KW-1185">Reference proteome</keyword>
<feature type="domain" description="Transcription regulator AsnC/Lrp ligand binding" evidence="1">
    <location>
        <begin position="6"/>
        <end position="76"/>
    </location>
</feature>
<gene>
    <name evidence="2" type="ORF">GCM10008939_07600</name>
</gene>
<protein>
    <submittedName>
        <fullName evidence="2">AsnC family transcriptional regulator</fullName>
    </submittedName>
</protein>
<organism evidence="2 3">
    <name type="scientific">Deinococcus aquiradiocola</name>
    <dbReference type="NCBI Taxonomy" id="393059"/>
    <lineage>
        <taxon>Bacteria</taxon>
        <taxon>Thermotogati</taxon>
        <taxon>Deinococcota</taxon>
        <taxon>Deinococci</taxon>
        <taxon>Deinococcales</taxon>
        <taxon>Deinococcaceae</taxon>
        <taxon>Deinococcus</taxon>
    </lineage>
</organism>